<dbReference type="KEGG" id="ela:UCREL1_1938"/>
<keyword evidence="3" id="KW-1185">Reference proteome</keyword>
<protein>
    <submittedName>
        <fullName evidence="2">Putative hisactophilin c49s mutant phototropin phy3 fusion protein</fullName>
    </submittedName>
</protein>
<gene>
    <name evidence="2" type="ORF">UCREL1_1938</name>
</gene>
<dbReference type="EMBL" id="KB705726">
    <property type="protein sequence ID" value="EMR71021.1"/>
    <property type="molecule type" value="Genomic_DNA"/>
</dbReference>
<accession>M7TM81</accession>
<proteinExistence type="predicted"/>
<dbReference type="OrthoDB" id="447251at2759"/>
<evidence type="ECO:0000256" key="1">
    <source>
        <dbReference type="SAM" id="MobiDB-lite"/>
    </source>
</evidence>
<name>M7TM81_EUTLA</name>
<dbReference type="eggNOG" id="ENOG502QXB0">
    <property type="taxonomic scope" value="Eukaryota"/>
</dbReference>
<evidence type="ECO:0000313" key="2">
    <source>
        <dbReference type="EMBL" id="EMR71021.1"/>
    </source>
</evidence>
<organism evidence="2 3">
    <name type="scientific">Eutypa lata (strain UCR-EL1)</name>
    <name type="common">Grapevine dieback disease fungus</name>
    <name type="synonym">Eutypa armeniacae</name>
    <dbReference type="NCBI Taxonomy" id="1287681"/>
    <lineage>
        <taxon>Eukaryota</taxon>
        <taxon>Fungi</taxon>
        <taxon>Dikarya</taxon>
        <taxon>Ascomycota</taxon>
        <taxon>Pezizomycotina</taxon>
        <taxon>Sordariomycetes</taxon>
        <taxon>Xylariomycetidae</taxon>
        <taxon>Xylariales</taxon>
        <taxon>Diatrypaceae</taxon>
        <taxon>Eutypa</taxon>
    </lineage>
</organism>
<sequence length="258" mass="27413">MVAPLYDSRGVVRYHIGAQIDVSGLARDCAGLESLERVVADHEANMVYNGTSSEETGENRQVRTKDEFRELAVMFSPAELKTVREAGGTMHRIHQDEVGETDGGGSNGHRPRILIRDEASLTTGPSESILTSIASSGGGRLGGVFEHYLLVRPDPNLRILFASPSLRVPGILQSSFMSRVGGSQQVRSAIAQAFAGGRGVTAKVRWISPRAAARGNSSGDGDEDDGAMTGSGKGRWIHCTPLLGSNGSVGVWMGRPAR</sequence>
<dbReference type="AlphaFoldDB" id="M7TM81"/>
<dbReference type="HOGENOM" id="CLU_976768_0_0_1"/>
<dbReference type="Proteomes" id="UP000012174">
    <property type="component" value="Unassembled WGS sequence"/>
</dbReference>
<evidence type="ECO:0000313" key="3">
    <source>
        <dbReference type="Proteomes" id="UP000012174"/>
    </source>
</evidence>
<feature type="region of interest" description="Disordered" evidence="1">
    <location>
        <begin position="211"/>
        <end position="231"/>
    </location>
</feature>
<reference evidence="3" key="1">
    <citation type="journal article" date="2013" name="Genome Announc.">
        <title>Draft genome sequence of the grapevine dieback fungus Eutypa lata UCR-EL1.</title>
        <authorList>
            <person name="Blanco-Ulate B."/>
            <person name="Rolshausen P.E."/>
            <person name="Cantu D."/>
        </authorList>
    </citation>
    <scope>NUCLEOTIDE SEQUENCE [LARGE SCALE GENOMIC DNA]</scope>
    <source>
        <strain evidence="3">UCR-EL1</strain>
    </source>
</reference>